<dbReference type="Pfam" id="PF08706">
    <property type="entry name" value="D5_N"/>
    <property type="match status" value="1"/>
</dbReference>
<dbReference type="EMBL" id="JBEXAC010000002">
    <property type="protein sequence ID" value="MET6998709.1"/>
    <property type="molecule type" value="Genomic_DNA"/>
</dbReference>
<dbReference type="PANTHER" id="PTHR35372">
    <property type="entry name" value="ATP BINDING PROTEIN-RELATED"/>
    <property type="match status" value="1"/>
</dbReference>
<dbReference type="InterPro" id="IPR027417">
    <property type="entry name" value="P-loop_NTPase"/>
</dbReference>
<keyword evidence="1" id="KW-0547">Nucleotide-binding</keyword>
<gene>
    <name evidence="5" type="ORF">ABR189_15095</name>
</gene>
<proteinExistence type="predicted"/>
<sequence>MKEQNITPDFTEQDQLLFAELGNNSAITPVSILAHTTDLLKIGAPLKHGEVLAELLEKVQKVDFQLLAFPDIEGKRNKLEELEKQLIGPNGQFKDDAALRTQIKDIQTQLDKHKLKQPHYLIITIEEILRLAIENRWGICRNHNFIYLYNGAYWCLLDVEELKTFLGMASEKMGLDKYKSQYYLFKDYLHKQFLAAANLPTPHRPTDIVLVNLQNGTFEITPKGTKLRGFSREDFITYQLPFEYNSNARAPMFEAYLNKVLPDKERQYILAEYLGYVFIPPGTLKLEKTLLLYGSGANGKSVFFEVVNALLGPENVSSYSLQSLTNENGYYRAKLANMLVNYASEINGSLETAIFKQLVSGEPVEARLPYGDPFTLTHYAKLIFNCNELPRDVEHTNAYFRRFMIVPFDIIIPEQEQDKELSKKIIATELSGVFNWILEGLHRLIKQKKFSDCEAARLQVEQYKKQSDSVQMFLTDENYQPSTCETRSLKDLFSEYRIYCMDSGYRACSLKTFSDRLRNQNFVLERKNYGMALFIEKIKDVL</sequence>
<keyword evidence="3" id="KW-0067">ATP-binding</keyword>
<dbReference type="Pfam" id="PF19263">
    <property type="entry name" value="DUF5906"/>
    <property type="match status" value="1"/>
</dbReference>
<dbReference type="PROSITE" id="PS51206">
    <property type="entry name" value="SF3_HELICASE_1"/>
    <property type="match status" value="1"/>
</dbReference>
<evidence type="ECO:0000256" key="1">
    <source>
        <dbReference type="ARBA" id="ARBA00022741"/>
    </source>
</evidence>
<dbReference type="SUPFAM" id="SSF52540">
    <property type="entry name" value="P-loop containing nucleoside triphosphate hydrolases"/>
    <property type="match status" value="1"/>
</dbReference>
<dbReference type="SMART" id="SM00885">
    <property type="entry name" value="D5_N"/>
    <property type="match status" value="1"/>
</dbReference>
<dbReference type="NCBIfam" id="TIGR01613">
    <property type="entry name" value="primase_Cterm"/>
    <property type="match status" value="1"/>
</dbReference>
<evidence type="ECO:0000256" key="3">
    <source>
        <dbReference type="ARBA" id="ARBA00022840"/>
    </source>
</evidence>
<evidence type="ECO:0000313" key="5">
    <source>
        <dbReference type="EMBL" id="MET6998709.1"/>
    </source>
</evidence>
<dbReference type="InterPro" id="IPR014015">
    <property type="entry name" value="Helicase_SF3_DNA-vir"/>
</dbReference>
<keyword evidence="6" id="KW-1185">Reference proteome</keyword>
<name>A0ABV2T6Q4_9BACT</name>
<dbReference type="InterPro" id="IPR006500">
    <property type="entry name" value="Helicase_put_C_phage/plasmid"/>
</dbReference>
<dbReference type="InterPro" id="IPR014818">
    <property type="entry name" value="Phage/plasmid_primase_P4_C"/>
</dbReference>
<dbReference type="PANTHER" id="PTHR35372:SF2">
    <property type="entry name" value="SF3 HELICASE DOMAIN-CONTAINING PROTEIN"/>
    <property type="match status" value="1"/>
</dbReference>
<dbReference type="RefSeq" id="WP_354661350.1">
    <property type="nucleotide sequence ID" value="NZ_JBEXAC010000002.1"/>
</dbReference>
<feature type="domain" description="SF3 helicase" evidence="4">
    <location>
        <begin position="265"/>
        <end position="421"/>
    </location>
</feature>
<accession>A0ABV2T6Q4</accession>
<organism evidence="5 6">
    <name type="scientific">Chitinophaga defluvii</name>
    <dbReference type="NCBI Taxonomy" id="3163343"/>
    <lineage>
        <taxon>Bacteria</taxon>
        <taxon>Pseudomonadati</taxon>
        <taxon>Bacteroidota</taxon>
        <taxon>Chitinophagia</taxon>
        <taxon>Chitinophagales</taxon>
        <taxon>Chitinophagaceae</taxon>
        <taxon>Chitinophaga</taxon>
    </lineage>
</organism>
<dbReference type="InterPro" id="IPR045455">
    <property type="entry name" value="NrS-1_pol-like_helicase"/>
</dbReference>
<reference evidence="5 6" key="1">
    <citation type="submission" date="2024-06" db="EMBL/GenBank/DDBJ databases">
        <title>Chitinophaga defluvii sp. nov., isolated from municipal sewage.</title>
        <authorList>
            <person name="Zhang L."/>
        </authorList>
    </citation>
    <scope>NUCLEOTIDE SEQUENCE [LARGE SCALE GENOMIC DNA]</scope>
    <source>
        <strain evidence="5 6">H8</strain>
    </source>
</reference>
<dbReference type="Proteomes" id="UP001549749">
    <property type="component" value="Unassembled WGS sequence"/>
</dbReference>
<protein>
    <submittedName>
        <fullName evidence="5">Phage/plasmid primase, P4 family</fullName>
    </submittedName>
</protein>
<dbReference type="InterPro" id="IPR051620">
    <property type="entry name" value="ORF904-like_C"/>
</dbReference>
<comment type="caution">
    <text evidence="5">The sequence shown here is derived from an EMBL/GenBank/DDBJ whole genome shotgun (WGS) entry which is preliminary data.</text>
</comment>
<dbReference type="Gene3D" id="3.40.50.300">
    <property type="entry name" value="P-loop containing nucleotide triphosphate hydrolases"/>
    <property type="match status" value="1"/>
</dbReference>
<evidence type="ECO:0000259" key="4">
    <source>
        <dbReference type="PROSITE" id="PS51206"/>
    </source>
</evidence>
<evidence type="ECO:0000313" key="6">
    <source>
        <dbReference type="Proteomes" id="UP001549749"/>
    </source>
</evidence>
<evidence type="ECO:0000256" key="2">
    <source>
        <dbReference type="ARBA" id="ARBA00022801"/>
    </source>
</evidence>
<keyword evidence="2" id="KW-0378">Hydrolase</keyword>